<organism evidence="2 3">
    <name type="scientific">Gigaspora rosea</name>
    <dbReference type="NCBI Taxonomy" id="44941"/>
    <lineage>
        <taxon>Eukaryota</taxon>
        <taxon>Fungi</taxon>
        <taxon>Fungi incertae sedis</taxon>
        <taxon>Mucoromycota</taxon>
        <taxon>Glomeromycotina</taxon>
        <taxon>Glomeromycetes</taxon>
        <taxon>Diversisporales</taxon>
        <taxon>Gigasporaceae</taxon>
        <taxon>Gigaspora</taxon>
    </lineage>
</organism>
<gene>
    <name evidence="2" type="ORF">C2G38_2229651</name>
</gene>
<sequence length="162" mass="18209">MKELNFGFFALTLVTLFAVVNTSSPAAPFNKFFQCPKNDSEPIYPIKVMMSPYLPIPVGNVFTVSGNFHLESSFFDIVFENPDIYEKIANKCRNVTGCSSCEVVDGCSSENNSFKSVMKFDLMFPAYFPDHTVSMFAFFNNDQMLGCVHAIIVKHPHSERGM</sequence>
<proteinExistence type="predicted"/>
<dbReference type="EMBL" id="QKWP01002935">
    <property type="protein sequence ID" value="RIB01793.1"/>
    <property type="molecule type" value="Genomic_DNA"/>
</dbReference>
<accession>A0A397U2Y5</accession>
<evidence type="ECO:0000313" key="3">
    <source>
        <dbReference type="Proteomes" id="UP000266673"/>
    </source>
</evidence>
<keyword evidence="1" id="KW-0732">Signal</keyword>
<dbReference type="Proteomes" id="UP000266673">
    <property type="component" value="Unassembled WGS sequence"/>
</dbReference>
<dbReference type="OrthoDB" id="10519938at2759"/>
<dbReference type="AlphaFoldDB" id="A0A397U2Y5"/>
<protein>
    <recommendedName>
        <fullName evidence="4">MD-2-related lipid-recognition domain-containing protein</fullName>
    </recommendedName>
</protein>
<evidence type="ECO:0000313" key="2">
    <source>
        <dbReference type="EMBL" id="RIB01793.1"/>
    </source>
</evidence>
<feature type="signal peptide" evidence="1">
    <location>
        <begin position="1"/>
        <end position="22"/>
    </location>
</feature>
<evidence type="ECO:0000256" key="1">
    <source>
        <dbReference type="SAM" id="SignalP"/>
    </source>
</evidence>
<feature type="chain" id="PRO_5017342100" description="MD-2-related lipid-recognition domain-containing protein" evidence="1">
    <location>
        <begin position="23"/>
        <end position="162"/>
    </location>
</feature>
<reference evidence="2 3" key="1">
    <citation type="submission" date="2018-06" db="EMBL/GenBank/DDBJ databases">
        <title>Comparative genomics reveals the genomic features of Rhizophagus irregularis, R. cerebriforme, R. diaphanum and Gigaspora rosea, and their symbiotic lifestyle signature.</title>
        <authorList>
            <person name="Morin E."/>
            <person name="San Clemente H."/>
            <person name="Chen E.C.H."/>
            <person name="De La Providencia I."/>
            <person name="Hainaut M."/>
            <person name="Kuo A."/>
            <person name="Kohler A."/>
            <person name="Murat C."/>
            <person name="Tang N."/>
            <person name="Roy S."/>
            <person name="Loubradou J."/>
            <person name="Henrissat B."/>
            <person name="Grigoriev I.V."/>
            <person name="Corradi N."/>
            <person name="Roux C."/>
            <person name="Martin F.M."/>
        </authorList>
    </citation>
    <scope>NUCLEOTIDE SEQUENCE [LARGE SCALE GENOMIC DNA]</scope>
    <source>
        <strain evidence="2 3">DAOM 194757</strain>
    </source>
</reference>
<comment type="caution">
    <text evidence="2">The sequence shown here is derived from an EMBL/GenBank/DDBJ whole genome shotgun (WGS) entry which is preliminary data.</text>
</comment>
<keyword evidence="3" id="KW-1185">Reference proteome</keyword>
<name>A0A397U2Y5_9GLOM</name>
<evidence type="ECO:0008006" key="4">
    <source>
        <dbReference type="Google" id="ProtNLM"/>
    </source>
</evidence>